<evidence type="ECO:0000259" key="6">
    <source>
        <dbReference type="PROSITE" id="PS50106"/>
    </source>
</evidence>
<dbReference type="GO" id="GO:0004252">
    <property type="term" value="F:serine-type endopeptidase activity"/>
    <property type="evidence" value="ECO:0007669"/>
    <property type="project" value="InterPro"/>
</dbReference>
<feature type="domain" description="PDZ" evidence="6">
    <location>
        <begin position="592"/>
        <end position="640"/>
    </location>
</feature>
<dbReference type="InterPro" id="IPR001478">
    <property type="entry name" value="PDZ"/>
</dbReference>
<feature type="domain" description="PDZ" evidence="6">
    <location>
        <begin position="238"/>
        <end position="313"/>
    </location>
</feature>
<keyword evidence="8" id="KW-1185">Reference proteome</keyword>
<evidence type="ECO:0000313" key="7">
    <source>
        <dbReference type="EMBL" id="AVP98326.1"/>
    </source>
</evidence>
<evidence type="ECO:0000256" key="2">
    <source>
        <dbReference type="ARBA" id="ARBA00022670"/>
    </source>
</evidence>
<evidence type="ECO:0000313" key="8">
    <source>
        <dbReference type="Proteomes" id="UP000241074"/>
    </source>
</evidence>
<sequence>MMKRWIVLLGLWCSFETQAAVAEDVTARVALARDAVMPYVVSVMVVRADQQLGRSELHLSSGSGTIIRPDGYVATNAHVTENGRKFRVVLADKRELQADLVGEDALSDIAVLKIRDVPSGGFQHARFAAADHLQSGDVVLAMGAPWGMAHSLTQGVVNNPERLMISLFQDESDYEQQLGKNQPTARYYAWIQHDAAIAPGNSGGPLVDLSGEIVGINTRGNLFGGDMAFAIPATIANTITTQLIEHGAVPRSYFGFGLRSLKNSGLREGVLVSSVQGDSPADRAGLKPGDRILAIDGQRMDIAQPEQVPPLLRALTERKIGSELSLTVAQAQTERVLRLRAETYPQDLGEDLDVRAFGLTLTEVTPSIARSRQLDRDHGLLVTGVAAGKRAATAHPPLQVGDVIYQLEQTPIRQGKDLQAALTDEQRTKGEWIVHIERRAEMLVALIDAESGASNPNTLRELPKAWIGIETQPVTPTTSRKIGGPDAGGYRVTRVYPGPAESAGIKVGDFVQKLADESVPVTGDIGDESLQQRIRDALLGEPLKIDLVRGQTPMTVSVLPQATPTPPGNLPGARIDWLDLNVRSLSFFDRVDRDMEAGARGVVVERVESGGLGGLAFLQVGDVILEVNGQPITDLKRFEALVDRKAQDPKRNISFLVLRANRTRLLFLDSSWMDKS</sequence>
<dbReference type="GO" id="GO:0006508">
    <property type="term" value="P:proteolysis"/>
    <property type="evidence" value="ECO:0007669"/>
    <property type="project" value="UniProtKB-KW"/>
</dbReference>
<organism evidence="7 8">
    <name type="scientific">Ahniella affigens</name>
    <dbReference type="NCBI Taxonomy" id="2021234"/>
    <lineage>
        <taxon>Bacteria</taxon>
        <taxon>Pseudomonadati</taxon>
        <taxon>Pseudomonadota</taxon>
        <taxon>Gammaproteobacteria</taxon>
        <taxon>Lysobacterales</taxon>
        <taxon>Rhodanobacteraceae</taxon>
        <taxon>Ahniella</taxon>
    </lineage>
</organism>
<name>A0A2P1PU05_9GAMM</name>
<gene>
    <name evidence="7" type="ORF">C7S18_14500</name>
</gene>
<dbReference type="Proteomes" id="UP000241074">
    <property type="component" value="Chromosome"/>
</dbReference>
<dbReference type="InterPro" id="IPR041489">
    <property type="entry name" value="PDZ_6"/>
</dbReference>
<dbReference type="InterPro" id="IPR001940">
    <property type="entry name" value="Peptidase_S1C"/>
</dbReference>
<comment type="similarity">
    <text evidence="1">Belongs to the peptidase S1C family.</text>
</comment>
<keyword evidence="2" id="KW-0645">Protease</keyword>
<dbReference type="SMART" id="SM00228">
    <property type="entry name" value="PDZ"/>
    <property type="match status" value="4"/>
</dbReference>
<dbReference type="OrthoDB" id="9758917at2"/>
<feature type="chain" id="PRO_5015137989" description="PDZ domain-containing protein" evidence="5">
    <location>
        <begin position="20"/>
        <end position="676"/>
    </location>
</feature>
<evidence type="ECO:0000256" key="5">
    <source>
        <dbReference type="SAM" id="SignalP"/>
    </source>
</evidence>
<dbReference type="Gene3D" id="2.30.42.10">
    <property type="match status" value="4"/>
</dbReference>
<reference evidence="7 8" key="1">
    <citation type="submission" date="2018-03" db="EMBL/GenBank/DDBJ databases">
        <title>Ahniella affigens gen. nov., sp. nov., a gammaproteobacterium isolated from sandy soil near a stream.</title>
        <authorList>
            <person name="Ko Y."/>
            <person name="Kim J.-H."/>
        </authorList>
    </citation>
    <scope>NUCLEOTIDE SEQUENCE [LARGE SCALE GENOMIC DNA]</scope>
    <source>
        <strain evidence="7 8">D13</strain>
    </source>
</reference>
<accession>A0A2P1PU05</accession>
<dbReference type="PANTHER" id="PTHR22939">
    <property type="entry name" value="SERINE PROTEASE FAMILY S1C HTRA-RELATED"/>
    <property type="match status" value="1"/>
</dbReference>
<dbReference type="Pfam" id="PF13365">
    <property type="entry name" value="Trypsin_2"/>
    <property type="match status" value="1"/>
</dbReference>
<keyword evidence="5" id="KW-0732">Signal</keyword>
<dbReference type="AlphaFoldDB" id="A0A2P1PU05"/>
<reference evidence="7 8" key="2">
    <citation type="submission" date="2018-03" db="EMBL/GenBank/DDBJ databases">
        <authorList>
            <person name="Keele B.F."/>
        </authorList>
    </citation>
    <scope>NUCLEOTIDE SEQUENCE [LARGE SCALE GENOMIC DNA]</scope>
    <source>
        <strain evidence="7 8">D13</strain>
    </source>
</reference>
<evidence type="ECO:0000256" key="4">
    <source>
        <dbReference type="ARBA" id="ARBA00022825"/>
    </source>
</evidence>
<dbReference type="EMBL" id="CP027860">
    <property type="protein sequence ID" value="AVP98326.1"/>
    <property type="molecule type" value="Genomic_DNA"/>
</dbReference>
<dbReference type="InterPro" id="IPR009003">
    <property type="entry name" value="Peptidase_S1_PA"/>
</dbReference>
<dbReference type="KEGG" id="xba:C7S18_14500"/>
<dbReference type="SUPFAM" id="SSF50494">
    <property type="entry name" value="Trypsin-like serine proteases"/>
    <property type="match status" value="1"/>
</dbReference>
<feature type="signal peptide" evidence="5">
    <location>
        <begin position="1"/>
        <end position="19"/>
    </location>
</feature>
<evidence type="ECO:0000256" key="3">
    <source>
        <dbReference type="ARBA" id="ARBA00022801"/>
    </source>
</evidence>
<keyword evidence="4" id="KW-0720">Serine protease</keyword>
<dbReference type="SUPFAM" id="SSF50156">
    <property type="entry name" value="PDZ domain-like"/>
    <property type="match status" value="4"/>
</dbReference>
<evidence type="ECO:0000256" key="1">
    <source>
        <dbReference type="ARBA" id="ARBA00010541"/>
    </source>
</evidence>
<dbReference type="Pfam" id="PF17820">
    <property type="entry name" value="PDZ_6"/>
    <property type="match status" value="2"/>
</dbReference>
<proteinExistence type="inferred from homology"/>
<dbReference type="PRINTS" id="PR00834">
    <property type="entry name" value="PROTEASES2C"/>
</dbReference>
<dbReference type="PANTHER" id="PTHR22939:SF129">
    <property type="entry name" value="SERINE PROTEASE HTRA2, MITOCHONDRIAL"/>
    <property type="match status" value="1"/>
</dbReference>
<dbReference type="InterPro" id="IPR036034">
    <property type="entry name" value="PDZ_sf"/>
</dbReference>
<keyword evidence="3" id="KW-0378">Hydrolase</keyword>
<dbReference type="RefSeq" id="WP_106892246.1">
    <property type="nucleotide sequence ID" value="NZ_CP027860.1"/>
</dbReference>
<dbReference type="Gene3D" id="2.40.10.120">
    <property type="match status" value="1"/>
</dbReference>
<protein>
    <recommendedName>
        <fullName evidence="6">PDZ domain-containing protein</fullName>
    </recommendedName>
</protein>
<dbReference type="PROSITE" id="PS50106">
    <property type="entry name" value="PDZ"/>
    <property type="match status" value="2"/>
</dbReference>